<dbReference type="Gene3D" id="2.60.40.1120">
    <property type="entry name" value="Carboxypeptidase-like, regulatory domain"/>
    <property type="match status" value="1"/>
</dbReference>
<evidence type="ECO:0000256" key="3">
    <source>
        <dbReference type="ARBA" id="ARBA00022452"/>
    </source>
</evidence>
<name>A0ABP7Z303_9SPHI</name>
<comment type="similarity">
    <text evidence="12 13">Belongs to the TonB-dependent receptor family.</text>
</comment>
<dbReference type="InterPro" id="IPR000531">
    <property type="entry name" value="Beta-barrel_TonB"/>
</dbReference>
<proteinExistence type="inferred from homology"/>
<dbReference type="InterPro" id="IPR008969">
    <property type="entry name" value="CarboxyPept-like_regulatory"/>
</dbReference>
<evidence type="ECO:0000259" key="14">
    <source>
        <dbReference type="Pfam" id="PF00593"/>
    </source>
</evidence>
<dbReference type="SUPFAM" id="SSF49464">
    <property type="entry name" value="Carboxypeptidase regulatory domain-like"/>
    <property type="match status" value="1"/>
</dbReference>
<evidence type="ECO:0000256" key="1">
    <source>
        <dbReference type="ARBA" id="ARBA00004571"/>
    </source>
</evidence>
<keyword evidence="7" id="KW-0408">Iron</keyword>
<dbReference type="PANTHER" id="PTHR32552:SF68">
    <property type="entry name" value="FERRICHROME OUTER MEMBRANE TRANSPORTER_PHAGE RECEPTOR"/>
    <property type="match status" value="1"/>
</dbReference>
<keyword evidence="5 12" id="KW-0812">Transmembrane</keyword>
<protein>
    <submittedName>
        <fullName evidence="16">TonB-dependent receptor</fullName>
    </submittedName>
</protein>
<dbReference type="EMBL" id="BAAAZI010000012">
    <property type="protein sequence ID" value="GAA4145743.1"/>
    <property type="molecule type" value="Genomic_DNA"/>
</dbReference>
<evidence type="ECO:0000256" key="9">
    <source>
        <dbReference type="ARBA" id="ARBA00023077"/>
    </source>
</evidence>
<keyword evidence="3 12" id="KW-1134">Transmembrane beta strand</keyword>
<dbReference type="Pfam" id="PF13620">
    <property type="entry name" value="CarboxypepD_reg"/>
    <property type="match status" value="1"/>
</dbReference>
<keyword evidence="11 12" id="KW-0998">Cell outer membrane</keyword>
<comment type="subcellular location">
    <subcellularLocation>
        <location evidence="1 12">Cell outer membrane</location>
        <topology evidence="1 12">Multi-pass membrane protein</topology>
    </subcellularLocation>
</comment>
<evidence type="ECO:0000313" key="16">
    <source>
        <dbReference type="EMBL" id="GAA4145743.1"/>
    </source>
</evidence>
<dbReference type="Pfam" id="PF00593">
    <property type="entry name" value="TonB_dep_Rec_b-barrel"/>
    <property type="match status" value="1"/>
</dbReference>
<sequence>MAQNNLTVRVTNQENSPLSGATVTLNQQTTQSNSEGLASFSDLSNQNYLLQVTFLGYSPQKVKVNPSRQKEIHIRLTELDFQAEEIYINVTRAKENSATTFKNLGKEEIQRKNVGQDIPYLLDQTPGVVIGSDAGAGIGYTNMTIRGSDNERINVTLNGIPLNNSESMGSFFVNLPDFASSTQSIQVQRGIGTSTNGAGAFGASLNIQTDALESSPYAELNNSFGSFNSWKNTVKAGSGLINGKYAVNARLSRISSDGYVERGSSDLKSFYVDAGMFTDKHTLKATVFSGKEKTYQAWYGLPEPLYTGNRDRLDDYIAAMEIYDPTEIERIKNADRRYNIYNYDNQTDNYTQTHSHLQYTYKISDKTSLNAGLHYTRGAGYYEEYRIDDKFSNYGLTDIINGTETIKKTDLIRQRWLDNWFYGVTYALQHRVNNHFNLSFGGAYNQYVGGHFGEVIWSKYNWGTQPNHRYYYNEAHKNDFNFFAKADYRLNKWLFNVDLQYRNIYYNAEGDDNKIKNFHFNDKLNFFNPKAGFTYLLNDQSNIYASYAYASKEPVRDDYLENPLNLFPKPEKMQDIEAGYRYRDRQFNIGANLYAMLYKDQLIPTGKINNVGEAIRQNVKDSYRIGFELDAAWKVSNLFQWSMTAALSQNKIKNFTELMTIYNNNIDWEYIGEKEIFHKSTNIAKSPSAVLSNNFTFHATPDLSFSLLSKYISRIYMDNTSAKERSLKPSFVNHFQAVYNFSAFGIANIGLNATVYNILNTKYATSGYTWGQYFQDSNQRDYYNFYYPQAGTNFMLGLNIRF</sequence>
<keyword evidence="9 13" id="KW-0798">TonB box</keyword>
<dbReference type="PROSITE" id="PS52016">
    <property type="entry name" value="TONB_DEPENDENT_REC_3"/>
    <property type="match status" value="1"/>
</dbReference>
<dbReference type="InterPro" id="IPR036942">
    <property type="entry name" value="Beta-barrel_TonB_sf"/>
</dbReference>
<dbReference type="InterPro" id="IPR039426">
    <property type="entry name" value="TonB-dep_rcpt-like"/>
</dbReference>
<evidence type="ECO:0000256" key="5">
    <source>
        <dbReference type="ARBA" id="ARBA00022692"/>
    </source>
</evidence>
<keyword evidence="6" id="KW-0732">Signal</keyword>
<evidence type="ECO:0000256" key="7">
    <source>
        <dbReference type="ARBA" id="ARBA00023004"/>
    </source>
</evidence>
<evidence type="ECO:0000256" key="11">
    <source>
        <dbReference type="ARBA" id="ARBA00023237"/>
    </source>
</evidence>
<evidence type="ECO:0000256" key="4">
    <source>
        <dbReference type="ARBA" id="ARBA00022496"/>
    </source>
</evidence>
<keyword evidence="17" id="KW-1185">Reference proteome</keyword>
<keyword evidence="2 12" id="KW-0813">Transport</keyword>
<keyword evidence="10 12" id="KW-0472">Membrane</keyword>
<evidence type="ECO:0000256" key="10">
    <source>
        <dbReference type="ARBA" id="ARBA00023136"/>
    </source>
</evidence>
<reference evidence="17" key="1">
    <citation type="journal article" date="2019" name="Int. J. Syst. Evol. Microbiol.">
        <title>The Global Catalogue of Microorganisms (GCM) 10K type strain sequencing project: providing services to taxonomists for standard genome sequencing and annotation.</title>
        <authorList>
            <consortium name="The Broad Institute Genomics Platform"/>
            <consortium name="The Broad Institute Genome Sequencing Center for Infectious Disease"/>
            <person name="Wu L."/>
            <person name="Ma J."/>
        </authorList>
    </citation>
    <scope>NUCLEOTIDE SEQUENCE [LARGE SCALE GENOMIC DNA]</scope>
    <source>
        <strain evidence="17">JCM 16704</strain>
    </source>
</reference>
<dbReference type="Proteomes" id="UP001500101">
    <property type="component" value="Unassembled WGS sequence"/>
</dbReference>
<dbReference type="Pfam" id="PF07715">
    <property type="entry name" value="Plug"/>
    <property type="match status" value="1"/>
</dbReference>
<evidence type="ECO:0000256" key="12">
    <source>
        <dbReference type="PROSITE-ProRule" id="PRU01360"/>
    </source>
</evidence>
<evidence type="ECO:0000256" key="8">
    <source>
        <dbReference type="ARBA" id="ARBA00023065"/>
    </source>
</evidence>
<organism evidence="16 17">
    <name type="scientific">Sphingobacterium kyonggiense</name>
    <dbReference type="NCBI Taxonomy" id="714075"/>
    <lineage>
        <taxon>Bacteria</taxon>
        <taxon>Pseudomonadati</taxon>
        <taxon>Bacteroidota</taxon>
        <taxon>Sphingobacteriia</taxon>
        <taxon>Sphingobacteriales</taxon>
        <taxon>Sphingobacteriaceae</taxon>
        <taxon>Sphingobacterium</taxon>
    </lineage>
</organism>
<evidence type="ECO:0000256" key="6">
    <source>
        <dbReference type="ARBA" id="ARBA00022729"/>
    </source>
</evidence>
<gene>
    <name evidence="16" type="ORF">GCM10022216_29970</name>
</gene>
<accession>A0ABP7Z303</accession>
<evidence type="ECO:0000256" key="13">
    <source>
        <dbReference type="RuleBase" id="RU003357"/>
    </source>
</evidence>
<dbReference type="Gene3D" id="2.170.130.10">
    <property type="entry name" value="TonB-dependent receptor, plug domain"/>
    <property type="match status" value="1"/>
</dbReference>
<dbReference type="InterPro" id="IPR037066">
    <property type="entry name" value="Plug_dom_sf"/>
</dbReference>
<keyword evidence="16" id="KW-0675">Receptor</keyword>
<dbReference type="InterPro" id="IPR012910">
    <property type="entry name" value="Plug_dom"/>
</dbReference>
<keyword evidence="4" id="KW-0410">Iron transport</keyword>
<dbReference type="SUPFAM" id="SSF56935">
    <property type="entry name" value="Porins"/>
    <property type="match status" value="1"/>
</dbReference>
<feature type="domain" description="TonB-dependent receptor-like beta-barrel" evidence="14">
    <location>
        <begin position="336"/>
        <end position="757"/>
    </location>
</feature>
<evidence type="ECO:0000256" key="2">
    <source>
        <dbReference type="ARBA" id="ARBA00022448"/>
    </source>
</evidence>
<keyword evidence="8" id="KW-0406">Ion transport</keyword>
<dbReference type="PANTHER" id="PTHR32552">
    <property type="entry name" value="FERRICHROME IRON RECEPTOR-RELATED"/>
    <property type="match status" value="1"/>
</dbReference>
<evidence type="ECO:0000259" key="15">
    <source>
        <dbReference type="Pfam" id="PF07715"/>
    </source>
</evidence>
<evidence type="ECO:0000313" key="17">
    <source>
        <dbReference type="Proteomes" id="UP001500101"/>
    </source>
</evidence>
<dbReference type="Gene3D" id="2.40.170.20">
    <property type="entry name" value="TonB-dependent receptor, beta-barrel domain"/>
    <property type="match status" value="1"/>
</dbReference>
<comment type="caution">
    <text evidence="16">The sequence shown here is derived from an EMBL/GenBank/DDBJ whole genome shotgun (WGS) entry which is preliminary data.</text>
</comment>
<feature type="domain" description="TonB-dependent receptor plug" evidence="15">
    <location>
        <begin position="95"/>
        <end position="203"/>
    </location>
</feature>